<reference evidence="1 2" key="1">
    <citation type="journal article" date="2019" name="Sci. Rep.">
        <title>Orb-weaving spider Araneus ventricosus genome elucidates the spidroin gene catalogue.</title>
        <authorList>
            <person name="Kono N."/>
            <person name="Nakamura H."/>
            <person name="Ohtoshi R."/>
            <person name="Moran D.A.P."/>
            <person name="Shinohara A."/>
            <person name="Yoshida Y."/>
            <person name="Fujiwara M."/>
            <person name="Mori M."/>
            <person name="Tomita M."/>
            <person name="Arakawa K."/>
        </authorList>
    </citation>
    <scope>NUCLEOTIDE SEQUENCE [LARGE SCALE GENOMIC DNA]</scope>
</reference>
<proteinExistence type="predicted"/>
<comment type="caution">
    <text evidence="1">The sequence shown here is derived from an EMBL/GenBank/DDBJ whole genome shotgun (WGS) entry which is preliminary data.</text>
</comment>
<gene>
    <name evidence="1" type="ORF">AVEN_205242_1</name>
</gene>
<evidence type="ECO:0000313" key="1">
    <source>
        <dbReference type="EMBL" id="GBM38629.1"/>
    </source>
</evidence>
<dbReference type="Proteomes" id="UP000499080">
    <property type="component" value="Unassembled WGS sequence"/>
</dbReference>
<organism evidence="1 2">
    <name type="scientific">Araneus ventricosus</name>
    <name type="common">Orbweaver spider</name>
    <name type="synonym">Epeira ventricosa</name>
    <dbReference type="NCBI Taxonomy" id="182803"/>
    <lineage>
        <taxon>Eukaryota</taxon>
        <taxon>Metazoa</taxon>
        <taxon>Ecdysozoa</taxon>
        <taxon>Arthropoda</taxon>
        <taxon>Chelicerata</taxon>
        <taxon>Arachnida</taxon>
        <taxon>Araneae</taxon>
        <taxon>Araneomorphae</taxon>
        <taxon>Entelegynae</taxon>
        <taxon>Araneoidea</taxon>
        <taxon>Araneidae</taxon>
        <taxon>Araneus</taxon>
    </lineage>
</organism>
<dbReference type="AlphaFoldDB" id="A0A4Y2FEF2"/>
<name>A0A4Y2FEF2_ARAVE</name>
<feature type="non-terminal residue" evidence="1">
    <location>
        <position position="63"/>
    </location>
</feature>
<sequence length="63" mass="7082">MGIRPDPTGLKLVPDCNPVLPIYQESFAYSIGYCKCNTHQSIPGRLLSCMELEKRNLFEIPAL</sequence>
<protein>
    <submittedName>
        <fullName evidence="1">Uncharacterized protein</fullName>
    </submittedName>
</protein>
<dbReference type="EMBL" id="BGPR01095482">
    <property type="protein sequence ID" value="GBM38629.1"/>
    <property type="molecule type" value="Genomic_DNA"/>
</dbReference>
<accession>A0A4Y2FEF2</accession>
<keyword evidence="2" id="KW-1185">Reference proteome</keyword>
<evidence type="ECO:0000313" key="2">
    <source>
        <dbReference type="Proteomes" id="UP000499080"/>
    </source>
</evidence>